<keyword evidence="4" id="KW-1185">Reference proteome</keyword>
<gene>
    <name evidence="3" type="ORF">CJD36_013750</name>
</gene>
<evidence type="ECO:0000259" key="2">
    <source>
        <dbReference type="Pfam" id="PF21734"/>
    </source>
</evidence>
<protein>
    <recommendedName>
        <fullName evidence="2">10-bladed beta-propeller domain-containing protein</fullName>
    </recommendedName>
</protein>
<dbReference type="EMBL" id="PPSL01000003">
    <property type="protein sequence ID" value="PQJ11028.1"/>
    <property type="molecule type" value="Genomic_DNA"/>
</dbReference>
<dbReference type="AlphaFoldDB" id="A0A2S7SWD7"/>
<dbReference type="OrthoDB" id="624978at2"/>
<evidence type="ECO:0000313" key="4">
    <source>
        <dbReference type="Proteomes" id="UP000239872"/>
    </source>
</evidence>
<dbReference type="Proteomes" id="UP000239872">
    <property type="component" value="Unassembled WGS sequence"/>
</dbReference>
<evidence type="ECO:0000256" key="1">
    <source>
        <dbReference type="SAM" id="SignalP"/>
    </source>
</evidence>
<feature type="chain" id="PRO_5015497200" description="10-bladed beta-propeller domain-containing protein" evidence="1">
    <location>
        <begin position="21"/>
        <end position="359"/>
    </location>
</feature>
<comment type="caution">
    <text evidence="3">The sequence shown here is derived from an EMBL/GenBank/DDBJ whole genome shotgun (WGS) entry which is preliminary data.</text>
</comment>
<evidence type="ECO:0000313" key="3">
    <source>
        <dbReference type="EMBL" id="PQJ11028.1"/>
    </source>
</evidence>
<dbReference type="InterPro" id="IPR049141">
    <property type="entry name" value="10_blade"/>
</dbReference>
<dbReference type="Pfam" id="PF21734">
    <property type="entry name" value="10_blade"/>
    <property type="match status" value="1"/>
</dbReference>
<accession>A0A2S7SWD7</accession>
<name>A0A2S7SWD7_9BACT</name>
<keyword evidence="1" id="KW-0732">Signal</keyword>
<reference evidence="3 4" key="1">
    <citation type="submission" date="2018-01" db="EMBL/GenBank/DDBJ databases">
        <title>A novel member of the phylum Bacteroidetes isolated from glacier ice.</title>
        <authorList>
            <person name="Liu Q."/>
            <person name="Xin Y.-H."/>
        </authorList>
    </citation>
    <scope>NUCLEOTIDE SEQUENCE [LARGE SCALE GENOMIC DNA]</scope>
    <source>
        <strain evidence="3 4">RB1R16</strain>
    </source>
</reference>
<feature type="domain" description="10-bladed beta-propeller" evidence="2">
    <location>
        <begin position="18"/>
        <end position="359"/>
    </location>
</feature>
<dbReference type="RefSeq" id="WP_105039756.1">
    <property type="nucleotide sequence ID" value="NZ_PPSL01000003.1"/>
</dbReference>
<proteinExistence type="predicted"/>
<organism evidence="3 4">
    <name type="scientific">Flavipsychrobacter stenotrophus</name>
    <dbReference type="NCBI Taxonomy" id="2077091"/>
    <lineage>
        <taxon>Bacteria</taxon>
        <taxon>Pseudomonadati</taxon>
        <taxon>Bacteroidota</taxon>
        <taxon>Chitinophagia</taxon>
        <taxon>Chitinophagales</taxon>
        <taxon>Chitinophagaceae</taxon>
        <taxon>Flavipsychrobacter</taxon>
    </lineage>
</organism>
<feature type="signal peptide" evidence="1">
    <location>
        <begin position="1"/>
        <end position="20"/>
    </location>
</feature>
<sequence length="359" mass="41448">MQRIFIVLLSIYLSCTTALAQPYATYVTQQNELMVWDKGMIHKIDYMPPTLLKTGRIAIPYLDNSRTFKIYYNNATQKVNAGFTNAFYATDNLVVFLNQKSLNVFDKGLVKNLTPICEQYYIGDSLVMYLDGMKSDYKVYYNGQIQQLEAFVPDSVLSGLSLSDNIIAYNNFANQFKIFFRGVKLNQEDYPVSTFEAGRSTVAYVDADRRFKIFHNGQTFTIDNFPPLSYHVADNVVAFVSSDGYFKIFYNDAVKTVGFFNPSYQAVDNIVAYRDPSGYFKIFYKGEFTDMENYYPENVLIQYNSLAYINTNNTLRLFTEGEVYDVTNADLTNWQLNYDVINYQIGQGIFKVYYKGTEY</sequence>